<dbReference type="GO" id="GO:0032259">
    <property type="term" value="P:methylation"/>
    <property type="evidence" value="ECO:0007669"/>
    <property type="project" value="UniProtKB-KW"/>
</dbReference>
<evidence type="ECO:0000313" key="3">
    <source>
        <dbReference type="Proteomes" id="UP000070226"/>
    </source>
</evidence>
<dbReference type="AlphaFoldDB" id="A0A133S6K0"/>
<dbReference type="Proteomes" id="UP000070226">
    <property type="component" value="Unassembled WGS sequence"/>
</dbReference>
<organism evidence="1">
    <name type="scientific">Veillonella atypica</name>
    <dbReference type="NCBI Taxonomy" id="39777"/>
    <lineage>
        <taxon>Bacteria</taxon>
        <taxon>Bacillati</taxon>
        <taxon>Bacillota</taxon>
        <taxon>Negativicutes</taxon>
        <taxon>Veillonellales</taxon>
        <taxon>Veillonellaceae</taxon>
        <taxon>Veillonella</taxon>
    </lineage>
</organism>
<accession>A0A133S6K0</accession>
<dbReference type="InterPro" id="IPR029063">
    <property type="entry name" value="SAM-dependent_MTases_sf"/>
</dbReference>
<reference evidence="2" key="2">
    <citation type="submission" date="2023-05" db="EMBL/GenBank/DDBJ databases">
        <title>Cataloging the Phylogenetic Diversity of Human Bladder Bacteria.</title>
        <authorList>
            <person name="Du J."/>
        </authorList>
    </citation>
    <scope>NUCLEOTIDE SEQUENCE</scope>
    <source>
        <strain evidence="2">UMB10101</strain>
    </source>
</reference>
<evidence type="ECO:0000313" key="2">
    <source>
        <dbReference type="EMBL" id="MDK7356063.1"/>
    </source>
</evidence>
<dbReference type="PANTHER" id="PTHR35276:SF1">
    <property type="entry name" value="TRNA (MNM(5)S(2)U34)-METHYLTRANSFERASE, CHLOROPLASTIC"/>
    <property type="match status" value="1"/>
</dbReference>
<dbReference type="RefSeq" id="WP_005379044.1">
    <property type="nucleotide sequence ID" value="NZ_CACRUN010000026.1"/>
</dbReference>
<proteinExistence type="predicted"/>
<keyword evidence="1" id="KW-0489">Methyltransferase</keyword>
<gene>
    <name evidence="1" type="ORF">HMPREF3233_00331</name>
    <name evidence="2" type="ORF">QP520_00250</name>
</gene>
<dbReference type="PATRIC" id="fig|39777.7.peg.322"/>
<dbReference type="Pfam" id="PF06962">
    <property type="entry name" value="rRNA_methylase"/>
    <property type="match status" value="1"/>
</dbReference>
<dbReference type="EMBL" id="JASORJ010000001">
    <property type="protein sequence ID" value="MDK7356063.1"/>
    <property type="molecule type" value="Genomic_DNA"/>
</dbReference>
<dbReference type="InterPro" id="IPR010719">
    <property type="entry name" value="MnmM_MeTrfase"/>
</dbReference>
<dbReference type="GO" id="GO:0008168">
    <property type="term" value="F:methyltransferase activity"/>
    <property type="evidence" value="ECO:0007669"/>
    <property type="project" value="UniProtKB-KW"/>
</dbReference>
<protein>
    <submittedName>
        <fullName evidence="2">Class I SAM-dependent methyltransferase</fullName>
    </submittedName>
    <submittedName>
        <fullName evidence="1">Putative rRNA methylase</fullName>
    </submittedName>
</protein>
<comment type="caution">
    <text evidence="1">The sequence shown here is derived from an EMBL/GenBank/DDBJ whole genome shotgun (WGS) entry which is preliminary data.</text>
</comment>
<dbReference type="Gene3D" id="3.40.50.150">
    <property type="entry name" value="Vaccinia Virus protein VP39"/>
    <property type="match status" value="1"/>
</dbReference>
<dbReference type="Proteomes" id="UP001236274">
    <property type="component" value="Unassembled WGS sequence"/>
</dbReference>
<dbReference type="SUPFAM" id="SSF53335">
    <property type="entry name" value="S-adenosyl-L-methionine-dependent methyltransferases"/>
    <property type="match status" value="1"/>
</dbReference>
<name>A0A133S6K0_9FIRM</name>
<dbReference type="EMBL" id="LRQT01000006">
    <property type="protein sequence ID" value="KXA65330.1"/>
    <property type="molecule type" value="Genomic_DNA"/>
</dbReference>
<reference evidence="1 3" key="1">
    <citation type="submission" date="2016-01" db="EMBL/GenBank/DDBJ databases">
        <authorList>
            <person name="Oliw E.H."/>
        </authorList>
    </citation>
    <scope>NUCLEOTIDE SEQUENCE [LARGE SCALE GENOMIC DNA]</scope>
    <source>
        <strain evidence="1 3">CMW7756B</strain>
    </source>
</reference>
<dbReference type="STRING" id="39777.B7L28_04490"/>
<dbReference type="PANTHER" id="PTHR35276">
    <property type="entry name" value="S-ADENOSYL-L-METHIONINE-DEPENDENT METHYLTRANSFERASES SUPERFAMILY PROTEIN"/>
    <property type="match status" value="1"/>
</dbReference>
<evidence type="ECO:0000313" key="1">
    <source>
        <dbReference type="EMBL" id="KXA65330.1"/>
    </source>
</evidence>
<sequence>MININNAVQFQHLIWDRIMKSASVVVDATCGNGHDLLYLAERAQSECHLYGIDIQEQAVSASRELLASKKLQSNVTITFLHNSHDIALHQEIKENTIDLIIFNLGYLPGGDHSIITRPHNTIEALNNAFPKLAKDGIITIVAYPGTPEGMEEKEALHEYIARLDQAKYNVCHWHPINQANNPPELYLIQKR</sequence>
<keyword evidence="1" id="KW-0808">Transferase</keyword>
<dbReference type="CDD" id="cd02440">
    <property type="entry name" value="AdoMet_MTases"/>
    <property type="match status" value="1"/>
</dbReference>